<dbReference type="Pfam" id="PF08849">
    <property type="entry name" value="BrxA"/>
    <property type="match status" value="1"/>
</dbReference>
<dbReference type="RefSeq" id="WP_146322293.1">
    <property type="nucleotide sequence ID" value="NZ_CP042305.1"/>
</dbReference>
<accession>A0A5B8M7V9</accession>
<dbReference type="InterPro" id="IPR023137">
    <property type="entry name" value="BrxA_sf"/>
</dbReference>
<dbReference type="KEGG" id="huw:FPZ11_17375"/>
<proteinExistence type="predicted"/>
<dbReference type="InterPro" id="IPR014948">
    <property type="entry name" value="BrxA"/>
</dbReference>
<dbReference type="Gene3D" id="1.10.3540.10">
    <property type="entry name" value="uncharacterized protein from magnetospirillum magneticum domain"/>
    <property type="match status" value="1"/>
</dbReference>
<dbReference type="Proteomes" id="UP000320216">
    <property type="component" value="Chromosome"/>
</dbReference>
<name>A0A5B8M7V9_9MICO</name>
<sequence length="206" mass="23402">MTSDNVRYRLSFTTGGLFVRESLLAAPVLVHAGDAAEARRQIMRENLLQQRTEQSKRTVSREVLGRLTELSGAELMFLADATSAERADLLWVAACRRFSFLADFADEVLRDRFLRMLPTVGSDDFLSFVRAKTQWHTELADLTPATLAKLRQNTFRMMREADLVSVDGHIVIHLPSSRFVDVMRERAVTDLRRFPLSDSEVELLTA</sequence>
<gene>
    <name evidence="1" type="ORF">FPZ11_17375</name>
</gene>
<protein>
    <submittedName>
        <fullName evidence="1">DUF1819 family protein</fullName>
    </submittedName>
</protein>
<dbReference type="AlphaFoldDB" id="A0A5B8M7V9"/>
<evidence type="ECO:0000313" key="2">
    <source>
        <dbReference type="Proteomes" id="UP000320216"/>
    </source>
</evidence>
<reference evidence="1 2" key="1">
    <citation type="submission" date="2019-07" db="EMBL/GenBank/DDBJ databases">
        <title>Full genome sequence of Humibacter sp. WJ7-1.</title>
        <authorList>
            <person name="Im W.-T."/>
        </authorList>
    </citation>
    <scope>NUCLEOTIDE SEQUENCE [LARGE SCALE GENOMIC DNA]</scope>
    <source>
        <strain evidence="1 2">WJ7-1</strain>
    </source>
</reference>
<dbReference type="OrthoDB" id="981635at2"/>
<organism evidence="1 2">
    <name type="scientific">Humibacter ginsenosidimutans</name>
    <dbReference type="NCBI Taxonomy" id="2599293"/>
    <lineage>
        <taxon>Bacteria</taxon>
        <taxon>Bacillati</taxon>
        <taxon>Actinomycetota</taxon>
        <taxon>Actinomycetes</taxon>
        <taxon>Micrococcales</taxon>
        <taxon>Microbacteriaceae</taxon>
        <taxon>Humibacter</taxon>
    </lineage>
</organism>
<dbReference type="EMBL" id="CP042305">
    <property type="protein sequence ID" value="QDZ16289.1"/>
    <property type="molecule type" value="Genomic_DNA"/>
</dbReference>
<keyword evidence="2" id="KW-1185">Reference proteome</keyword>
<evidence type="ECO:0000313" key="1">
    <source>
        <dbReference type="EMBL" id="QDZ16289.1"/>
    </source>
</evidence>